<dbReference type="Proteomes" id="UP000198820">
    <property type="component" value="Unassembled WGS sequence"/>
</dbReference>
<gene>
    <name evidence="1" type="ORF">SAMN05421540_1061</name>
</gene>
<protein>
    <submittedName>
        <fullName evidence="1">Uncharacterized protein</fullName>
    </submittedName>
</protein>
<sequence length="179" mass="21211">MLITKIYFSICIIFLISCQNDKKIKDSSCNDKIDSIMEIPKFKLVNIITQSDSIDIEKLKSLDLTNSHLQEIKFNLIKSKNINKIQEDFLTNYMGHYDAQNTKNQRLKSFTLKKDSIEMMINNRVELFKYNLYHSYSYRDEDYFKVKAGQYFLNFTPSNIVFVNDNLCMDCPEMVFIKK</sequence>
<proteinExistence type="predicted"/>
<organism evidence="1 2">
    <name type="scientific">Psychroflexus halocasei</name>
    <dbReference type="NCBI Taxonomy" id="908615"/>
    <lineage>
        <taxon>Bacteria</taxon>
        <taxon>Pseudomonadati</taxon>
        <taxon>Bacteroidota</taxon>
        <taxon>Flavobacteriia</taxon>
        <taxon>Flavobacteriales</taxon>
        <taxon>Flavobacteriaceae</taxon>
        <taxon>Psychroflexus</taxon>
    </lineage>
</organism>
<name>A0A1H4BDL4_9FLAO</name>
<dbReference type="AlphaFoldDB" id="A0A1H4BDL4"/>
<dbReference type="PROSITE" id="PS51257">
    <property type="entry name" value="PROKAR_LIPOPROTEIN"/>
    <property type="match status" value="1"/>
</dbReference>
<dbReference type="EMBL" id="FNQF01000006">
    <property type="protein sequence ID" value="SEA46285.1"/>
    <property type="molecule type" value="Genomic_DNA"/>
</dbReference>
<accession>A0A1H4BDL4</accession>
<evidence type="ECO:0000313" key="2">
    <source>
        <dbReference type="Proteomes" id="UP000198820"/>
    </source>
</evidence>
<dbReference type="STRING" id="908615.SAMN05421540_1061"/>
<reference evidence="1 2" key="1">
    <citation type="submission" date="2016-10" db="EMBL/GenBank/DDBJ databases">
        <authorList>
            <person name="de Groot N.N."/>
        </authorList>
    </citation>
    <scope>NUCLEOTIDE SEQUENCE [LARGE SCALE GENOMIC DNA]</scope>
    <source>
        <strain evidence="1 2">DSM 23581</strain>
    </source>
</reference>
<evidence type="ECO:0000313" key="1">
    <source>
        <dbReference type="EMBL" id="SEA46285.1"/>
    </source>
</evidence>
<keyword evidence="2" id="KW-1185">Reference proteome</keyword>